<dbReference type="SUPFAM" id="SSF48452">
    <property type="entry name" value="TPR-like"/>
    <property type="match status" value="1"/>
</dbReference>
<evidence type="ECO:0000256" key="2">
    <source>
        <dbReference type="ARBA" id="ARBA00012438"/>
    </source>
</evidence>
<feature type="transmembrane region" description="Helical" evidence="4">
    <location>
        <begin position="380"/>
        <end position="401"/>
    </location>
</feature>
<dbReference type="Gene3D" id="1.25.40.10">
    <property type="entry name" value="Tetratricopeptide repeat domain"/>
    <property type="match status" value="2"/>
</dbReference>
<dbReference type="CDD" id="cd00082">
    <property type="entry name" value="HisKA"/>
    <property type="match status" value="1"/>
</dbReference>
<dbReference type="InterPro" id="IPR005467">
    <property type="entry name" value="His_kinase_dom"/>
</dbReference>
<dbReference type="GO" id="GO:0000155">
    <property type="term" value="F:phosphorelay sensor kinase activity"/>
    <property type="evidence" value="ECO:0007669"/>
    <property type="project" value="InterPro"/>
</dbReference>
<dbReference type="Gene3D" id="1.10.287.130">
    <property type="match status" value="1"/>
</dbReference>
<dbReference type="InterPro" id="IPR004358">
    <property type="entry name" value="Sig_transdc_His_kin-like_C"/>
</dbReference>
<name>A0A0P7D798_9GAMM</name>
<protein>
    <recommendedName>
        <fullName evidence="2">histidine kinase</fullName>
        <ecNumber evidence="2">2.7.13.3</ecNumber>
    </recommendedName>
</protein>
<dbReference type="Pfam" id="PF13181">
    <property type="entry name" value="TPR_8"/>
    <property type="match status" value="1"/>
</dbReference>
<comment type="caution">
    <text evidence="7">The sequence shown here is derived from an EMBL/GenBank/DDBJ whole genome shotgun (WGS) entry which is preliminary data.</text>
</comment>
<dbReference type="Gene3D" id="3.30.565.10">
    <property type="entry name" value="Histidine kinase-like ATPase, C-terminal domain"/>
    <property type="match status" value="1"/>
</dbReference>
<keyword evidence="5" id="KW-0732">Signal</keyword>
<evidence type="ECO:0000256" key="1">
    <source>
        <dbReference type="ARBA" id="ARBA00000085"/>
    </source>
</evidence>
<evidence type="ECO:0000256" key="3">
    <source>
        <dbReference type="ARBA" id="ARBA00022553"/>
    </source>
</evidence>
<organism evidence="7 8">
    <name type="scientific">Pseudoalteromonas lipolytica</name>
    <dbReference type="NCBI Taxonomy" id="570156"/>
    <lineage>
        <taxon>Bacteria</taxon>
        <taxon>Pseudomonadati</taxon>
        <taxon>Pseudomonadota</taxon>
        <taxon>Gammaproteobacteria</taxon>
        <taxon>Alteromonadales</taxon>
        <taxon>Pseudoalteromonadaceae</taxon>
        <taxon>Pseudoalteromonas</taxon>
    </lineage>
</organism>
<dbReference type="EC" id="2.7.13.3" evidence="2"/>
<evidence type="ECO:0000313" key="7">
    <source>
        <dbReference type="EMBL" id="KPM84501.1"/>
    </source>
</evidence>
<dbReference type="InterPro" id="IPR003594">
    <property type="entry name" value="HATPase_dom"/>
</dbReference>
<evidence type="ECO:0000313" key="8">
    <source>
        <dbReference type="Proteomes" id="UP000050378"/>
    </source>
</evidence>
<accession>A0A0P7D798</accession>
<dbReference type="InterPro" id="IPR003661">
    <property type="entry name" value="HisK_dim/P_dom"/>
</dbReference>
<feature type="signal peptide" evidence="5">
    <location>
        <begin position="1"/>
        <end position="21"/>
    </location>
</feature>
<gene>
    <name evidence="7" type="ORF">AOG27_06305</name>
</gene>
<dbReference type="PANTHER" id="PTHR43065:SF47">
    <property type="match status" value="1"/>
</dbReference>
<dbReference type="OrthoDB" id="6315947at2"/>
<evidence type="ECO:0000256" key="5">
    <source>
        <dbReference type="SAM" id="SignalP"/>
    </source>
</evidence>
<dbReference type="CDD" id="cd00075">
    <property type="entry name" value="HATPase"/>
    <property type="match status" value="1"/>
</dbReference>
<dbReference type="Pfam" id="PF02518">
    <property type="entry name" value="HATPase_c"/>
    <property type="match status" value="1"/>
</dbReference>
<dbReference type="SMART" id="SM00387">
    <property type="entry name" value="HATPase_c"/>
    <property type="match status" value="1"/>
</dbReference>
<evidence type="ECO:0000259" key="6">
    <source>
        <dbReference type="PROSITE" id="PS50109"/>
    </source>
</evidence>
<dbReference type="STRING" id="570156.AOG27_06305"/>
<dbReference type="PANTHER" id="PTHR43065">
    <property type="entry name" value="SENSOR HISTIDINE KINASE"/>
    <property type="match status" value="1"/>
</dbReference>
<dbReference type="InterPro" id="IPR019734">
    <property type="entry name" value="TPR_rpt"/>
</dbReference>
<dbReference type="InterPro" id="IPR036890">
    <property type="entry name" value="HATPase_C_sf"/>
</dbReference>
<dbReference type="InterPro" id="IPR011990">
    <property type="entry name" value="TPR-like_helical_dom_sf"/>
</dbReference>
<feature type="domain" description="Histidine kinase" evidence="6">
    <location>
        <begin position="439"/>
        <end position="668"/>
    </location>
</feature>
<dbReference type="SUPFAM" id="SSF55874">
    <property type="entry name" value="ATPase domain of HSP90 chaperone/DNA topoisomerase II/histidine kinase"/>
    <property type="match status" value="1"/>
</dbReference>
<dbReference type="PROSITE" id="PS50109">
    <property type="entry name" value="HIS_KIN"/>
    <property type="match status" value="1"/>
</dbReference>
<dbReference type="RefSeq" id="WP_054552161.1">
    <property type="nucleotide sequence ID" value="NZ_LJTC01000003.1"/>
</dbReference>
<keyword evidence="4" id="KW-0812">Transmembrane</keyword>
<sequence>MRFMVPIIAGMFLSVPLQATAITATEFEKLRNQVRNTYANSRQLGLEEVNKILANSELNLEQKIIMTNYKAWVLSGNNKLDEAMITLVEFESMVAKSKDKSLMYGYYNISGNIYSHLGLYQEALNHYKQALPFAKMRNNNLVMQTENNIAVIYLKLHLYNNAAEIFKKFREYSKTNNHTFNESFTSNLLAKALLGLKKYDQALELLSNIYNFQKSNDFLSHQIVNLTTQGKIYNSQAQYKKAEIILKKALNLLNENNLQSDKLAVILELAKTYKAQNKPALALAQIQSIDLKNKKISDYQLLLATQELSASLHLQQKNYHAAIDAYKQLYETQEKILRRQTSTNLAKALAELDITTKEAEIELLTKSNQVQASKNKANKVIFMAIAFALCSILIVLTLMTVRTKQQKNALSKTLTKLHNTQAQLIEIEKIASLTALVSGMAHQLNTPIGTIVTASSLIDDQLTLICQKFKSQELSSKHLHSFLNDTNDAKDLIQASIARLASIVEEFKALNVSIDLDKPLVQFNLKEEISRRVLPFSSFLGKCIKFDIQGDNVVITSYPAIIGDILKTLIINSCEHGFAIKLHGLIEIEIKAFPKHVEIIYQDNGVGIKETILHDIFTPFYTTNMGDKHLGLGLNVVFNAVKFNLKGEICAEPYEHGARFVISLPIDARLVDDTCY</sequence>
<proteinExistence type="predicted"/>
<reference evidence="7 8" key="1">
    <citation type="submission" date="2015-09" db="EMBL/GenBank/DDBJ databases">
        <title>Draft Genome Sequence of Pseudoalteromonas lipolytica UCD-48B.</title>
        <authorList>
            <person name="Krusor M."/>
            <person name="Coil D.A."/>
            <person name="Lang J.M."/>
            <person name="Eisen J.A."/>
            <person name="Alexiev A."/>
        </authorList>
    </citation>
    <scope>NUCLEOTIDE SEQUENCE [LARGE SCALE GENOMIC DNA]</scope>
    <source>
        <strain evidence="7 8">UCD-48B</strain>
    </source>
</reference>
<dbReference type="Proteomes" id="UP000050378">
    <property type="component" value="Unassembled WGS sequence"/>
</dbReference>
<dbReference type="AlphaFoldDB" id="A0A0P7D798"/>
<evidence type="ECO:0000256" key="4">
    <source>
        <dbReference type="SAM" id="Phobius"/>
    </source>
</evidence>
<keyword evidence="3" id="KW-0597">Phosphoprotein</keyword>
<feature type="chain" id="PRO_5006137601" description="histidine kinase" evidence="5">
    <location>
        <begin position="22"/>
        <end position="676"/>
    </location>
</feature>
<comment type="catalytic activity">
    <reaction evidence="1">
        <text>ATP + protein L-histidine = ADP + protein N-phospho-L-histidine.</text>
        <dbReference type="EC" id="2.7.13.3"/>
    </reaction>
</comment>
<keyword evidence="4" id="KW-1133">Transmembrane helix</keyword>
<dbReference type="PATRIC" id="fig|570156.3.peg.2254"/>
<dbReference type="SMART" id="SM00028">
    <property type="entry name" value="TPR"/>
    <property type="match status" value="5"/>
</dbReference>
<dbReference type="PRINTS" id="PR00344">
    <property type="entry name" value="BCTRLSENSOR"/>
</dbReference>
<dbReference type="EMBL" id="LJTC01000003">
    <property type="protein sequence ID" value="KPM84501.1"/>
    <property type="molecule type" value="Genomic_DNA"/>
</dbReference>
<keyword evidence="4" id="KW-0472">Membrane</keyword>